<evidence type="ECO:0000256" key="2">
    <source>
        <dbReference type="ARBA" id="ARBA00037930"/>
    </source>
</evidence>
<dbReference type="InterPro" id="IPR013087">
    <property type="entry name" value="Znf_C2H2_type"/>
</dbReference>
<protein>
    <recommendedName>
        <fullName evidence="5">C2H2-type domain-containing protein</fullName>
    </recommendedName>
</protein>
<dbReference type="PROSITE" id="PS00028">
    <property type="entry name" value="ZINC_FINGER_C2H2_1"/>
    <property type="match status" value="1"/>
</dbReference>
<evidence type="ECO:0000259" key="5">
    <source>
        <dbReference type="PROSITE" id="PS50157"/>
    </source>
</evidence>
<dbReference type="SUPFAM" id="SSF57667">
    <property type="entry name" value="beta-beta-alpha zinc fingers"/>
    <property type="match status" value="1"/>
</dbReference>
<gene>
    <name evidence="7" type="primary">LOC113797864</name>
</gene>
<reference evidence="7" key="1">
    <citation type="submission" date="2025-08" db="UniProtKB">
        <authorList>
            <consortium name="RefSeq"/>
        </authorList>
    </citation>
    <scope>IDENTIFICATION</scope>
    <source>
        <strain evidence="7">Airmid</strain>
    </source>
</reference>
<feature type="region of interest" description="Disordered" evidence="4">
    <location>
        <begin position="1132"/>
        <end position="1160"/>
    </location>
</feature>
<dbReference type="InterPro" id="IPR036236">
    <property type="entry name" value="Znf_C2H2_sf"/>
</dbReference>
<dbReference type="GO" id="GO:0008270">
    <property type="term" value="F:zinc ion binding"/>
    <property type="evidence" value="ECO:0007669"/>
    <property type="project" value="UniProtKB-KW"/>
</dbReference>
<evidence type="ECO:0000256" key="3">
    <source>
        <dbReference type="PROSITE-ProRule" id="PRU00042"/>
    </source>
</evidence>
<accession>A0A6P6YFU1</accession>
<dbReference type="OrthoDB" id="6512647at2759"/>
<feature type="region of interest" description="Disordered" evidence="4">
    <location>
        <begin position="537"/>
        <end position="562"/>
    </location>
</feature>
<feature type="compositionally biased region" description="Low complexity" evidence="4">
    <location>
        <begin position="1133"/>
        <end position="1142"/>
    </location>
</feature>
<feature type="compositionally biased region" description="Acidic residues" evidence="4">
    <location>
        <begin position="725"/>
        <end position="747"/>
    </location>
</feature>
<proteinExistence type="inferred from homology"/>
<dbReference type="SMART" id="SM00355">
    <property type="entry name" value="ZnF_C2H2"/>
    <property type="match status" value="3"/>
</dbReference>
<keyword evidence="3" id="KW-0863">Zinc-finger</keyword>
<sequence length="1382" mass="154620">MSLMISTSSLQQQRQHSTSSISTVVETKSKLNLSNSIHHNNNSQLSKNRSQIETIPDDDDDDDVIFVERKCNTKKNIPLIILVDDDTDDINDKTNKTIKRQKIDLYHNNNNNNNNADLIKNNPKIISSNDGQRKQHPIKRTMHINIDGEDDVGADGCGYIGSTSVCSSAKMMSMSTGHISSLSSSSSSSSSFSSSSSSTISLPLSKSLLLPSIINNNNLVTTLPNNTTTLMTTKFHKIQDHVINTNNNIKSLNSCIKKPFQNQEDFRLTSTKIIPHITATTNTFDHSYHSVVDHHNNINNEEHNQLRTARSPSNSETSSGVSSCCESSDHDQCCDMTETVTGLLRCDEDVSSPDSPDSGVSGSLVHSPDGKSLYEESDDYFQSIFPTPAKSPVENHNIITEIATNNVIIPHYVSGDKCDSLLDLIQLKNNRQQMTAKITTNDKEPMWRSIETNHQESDNEFKHIESTTDKEQQNILDDIETIDTTVEDELNRTIVQEDDNDIDDEILQFSKEIEAVVPNIRFDGLDLALQAMYCDPKSEKTTDNDQGSTYGESGYDEHDEQTGLTSNGFEFGFDFPMDQSTSNSNHCMTKSDSFADSFEMSIRTQGKATTDMQTMIKQIKMKAQSIHKNNNGGIAKKQQTFCCQWHDCDWPGNYEDLAEHLREIHVELQPFLDSNGKVIKWNKRPKSSSSSSSTSAKSSKHNHNDESGANSIMDDFDGSSSQTTMDDETNLDSDEEDCSNSSTEDDNQSSKISSMATRRRSRRFQSDSGCSSMMSADNYQFSSRRSSKKNSMNDDSSNNEKLEKFVCLWRGCKVFGKPSLSRNWIERHVLEQHSGPKPFKCIVDGCGQRFRTQNQLEKHVNMHFKSNPSQQQQSLPPDLKQISMMKNIPRSPSSSSFLLNSSFSSSSIIESNRPTTDNCCKCQCHSFLLSSHCDNSSMSSLSNQADSQYHQTSKRTDKTNRSPSVDSIVSLHSSCSSSSDVAQMSSLPLSSSFTQQQCLSNTINSTQFNNFEFHCHTACCCLSKQQQEQSSSTTSKISSMTLSKSGKNKKPVCSATKVKSVANTDYLDDEFALKLSYELRTREALMAGLKSYPPYNRYIKLTDGSVERIPKNQSLSSFLKQIKSDKKINTAASNNKSFNNSNVVGDRQQPNVQGASTSKSSSSLSQTFEIYNVFKKELFDLNRRKENVPFESEVIACKTKSNGEYFYTLKWPTRHTRDIMNVENIHETKLSMSRKSSVSTAAAAAAINSGRNPYAIFKPIHHEKQSNEKVVSRHKQAQLSISRFSLESINDQLELFSLDNSININNFEDDDDNESDDSEIAIVYENDIIMDSSDNDDSSNNDNNNLKLATSIKRKFSSNEDSKQSQDLKSELKRPRLSSSSS</sequence>
<organism evidence="6 7">
    <name type="scientific">Dermatophagoides pteronyssinus</name>
    <name type="common">European house dust mite</name>
    <dbReference type="NCBI Taxonomy" id="6956"/>
    <lineage>
        <taxon>Eukaryota</taxon>
        <taxon>Metazoa</taxon>
        <taxon>Ecdysozoa</taxon>
        <taxon>Arthropoda</taxon>
        <taxon>Chelicerata</taxon>
        <taxon>Arachnida</taxon>
        <taxon>Acari</taxon>
        <taxon>Acariformes</taxon>
        <taxon>Sarcoptiformes</taxon>
        <taxon>Astigmata</taxon>
        <taxon>Psoroptidia</taxon>
        <taxon>Analgoidea</taxon>
        <taxon>Pyroglyphidae</taxon>
        <taxon>Dermatophagoidinae</taxon>
        <taxon>Dermatophagoides</taxon>
    </lineage>
</organism>
<feature type="compositionally biased region" description="Low complexity" evidence="4">
    <location>
        <begin position="352"/>
        <end position="363"/>
    </location>
</feature>
<dbReference type="InParanoid" id="A0A6P6YFU1"/>
<dbReference type="Gene3D" id="3.30.160.60">
    <property type="entry name" value="Classic Zinc Finger"/>
    <property type="match status" value="1"/>
</dbReference>
<name>A0A6P6YFU1_DERPT</name>
<dbReference type="KEGG" id="dpte:113797864"/>
<feature type="region of interest" description="Disordered" evidence="4">
    <location>
        <begin position="305"/>
        <end position="331"/>
    </location>
</feature>
<dbReference type="GO" id="GO:0006325">
    <property type="term" value="P:chromatin organization"/>
    <property type="evidence" value="ECO:0007669"/>
    <property type="project" value="UniProtKB-KW"/>
</dbReference>
<feature type="region of interest" description="Disordered" evidence="4">
    <location>
        <begin position="347"/>
        <end position="371"/>
    </location>
</feature>
<evidence type="ECO:0000256" key="4">
    <source>
        <dbReference type="SAM" id="MobiDB-lite"/>
    </source>
</evidence>
<feature type="compositionally biased region" description="Polar residues" evidence="4">
    <location>
        <begin position="766"/>
        <end position="781"/>
    </location>
</feature>
<keyword evidence="3" id="KW-0862">Zinc</keyword>
<comment type="similarity">
    <text evidence="2">Belongs to the AEBP2/jing C2H2-type zinc-finger family.</text>
</comment>
<feature type="compositionally biased region" description="Basic and acidic residues" evidence="4">
    <location>
        <begin position="1357"/>
        <end position="1374"/>
    </location>
</feature>
<dbReference type="GO" id="GO:0006357">
    <property type="term" value="P:regulation of transcription by RNA polymerase II"/>
    <property type="evidence" value="ECO:0007669"/>
    <property type="project" value="TreeGrafter"/>
</dbReference>
<dbReference type="PANTHER" id="PTHR46541:SF1">
    <property type="entry name" value="ZINC FINGER PROTEIN AEBP2"/>
    <property type="match status" value="1"/>
</dbReference>
<keyword evidence="3" id="KW-0479">Metal-binding</keyword>
<dbReference type="PROSITE" id="PS50157">
    <property type="entry name" value="ZINC_FINGER_C2H2_2"/>
    <property type="match status" value="1"/>
</dbReference>
<feature type="compositionally biased region" description="Low complexity" evidence="4">
    <location>
        <begin position="311"/>
        <end position="326"/>
    </location>
</feature>
<evidence type="ECO:0000313" key="7">
    <source>
        <dbReference type="RefSeq" id="XP_027204115.1"/>
    </source>
</evidence>
<evidence type="ECO:0000313" key="6">
    <source>
        <dbReference type="Proteomes" id="UP000515146"/>
    </source>
</evidence>
<dbReference type="PANTHER" id="PTHR46541">
    <property type="entry name" value="ZINC FINGER PROTEIN AEBP2"/>
    <property type="match status" value="1"/>
</dbReference>
<dbReference type="Proteomes" id="UP000515146">
    <property type="component" value="Unplaced"/>
</dbReference>
<feature type="region of interest" description="Disordered" evidence="4">
    <location>
        <begin position="681"/>
        <end position="798"/>
    </location>
</feature>
<evidence type="ECO:0000256" key="1">
    <source>
        <dbReference type="ARBA" id="ARBA00022853"/>
    </source>
</evidence>
<feature type="compositionally biased region" description="Low complexity" evidence="4">
    <location>
        <begin position="687"/>
        <end position="697"/>
    </location>
</feature>
<dbReference type="GO" id="GO:0035098">
    <property type="term" value="C:ESC/E(Z) complex"/>
    <property type="evidence" value="ECO:0007669"/>
    <property type="project" value="TreeGrafter"/>
</dbReference>
<feature type="region of interest" description="Disordered" evidence="4">
    <location>
        <begin position="1351"/>
        <end position="1382"/>
    </location>
</feature>
<dbReference type="RefSeq" id="XP_027204115.1">
    <property type="nucleotide sequence ID" value="XM_027348314.1"/>
</dbReference>
<feature type="domain" description="C2H2-type" evidence="5">
    <location>
        <begin position="839"/>
        <end position="868"/>
    </location>
</feature>
<feature type="region of interest" description="Disordered" evidence="4">
    <location>
        <begin position="35"/>
        <end position="59"/>
    </location>
</feature>
<keyword evidence="6" id="KW-1185">Reference proteome</keyword>
<keyword evidence="1" id="KW-0156">Chromatin regulator</keyword>
<feature type="region of interest" description="Disordered" evidence="4">
    <location>
        <begin position="944"/>
        <end position="965"/>
    </location>
</feature>
<feature type="compositionally biased region" description="Low complexity" evidence="4">
    <location>
        <begin position="35"/>
        <end position="46"/>
    </location>
</feature>
<dbReference type="InterPro" id="IPR052130">
    <property type="entry name" value="AEBP2/jing_C2H2-ZnF"/>
</dbReference>
<feature type="region of interest" description="Disordered" evidence="4">
    <location>
        <begin position="1"/>
        <end position="23"/>
    </location>
</feature>